<organism evidence="7 8">
    <name type="scientific">Methylobrevis pamukkalensis</name>
    <dbReference type="NCBI Taxonomy" id="1439726"/>
    <lineage>
        <taxon>Bacteria</taxon>
        <taxon>Pseudomonadati</taxon>
        <taxon>Pseudomonadota</taxon>
        <taxon>Alphaproteobacteria</taxon>
        <taxon>Hyphomicrobiales</taxon>
        <taxon>Pleomorphomonadaceae</taxon>
        <taxon>Methylobrevis</taxon>
    </lineage>
</organism>
<protein>
    <recommendedName>
        <fullName evidence="6">Thioredoxin domain-containing protein</fullName>
    </recommendedName>
</protein>
<feature type="binding site" evidence="3">
    <location>
        <position position="72"/>
    </location>
    <ligand>
        <name>Cu cation</name>
        <dbReference type="ChEBI" id="CHEBI:23378"/>
    </ligand>
</feature>
<dbReference type="RefSeq" id="WP_069305727.1">
    <property type="nucleotide sequence ID" value="NZ_MCRJ01000008.1"/>
</dbReference>
<name>A0A1E3H6V9_9HYPH</name>
<dbReference type="PANTHER" id="PTHR12151:SF25">
    <property type="entry name" value="LINALOOL DEHYDRATASE_ISOMERASE DOMAIN-CONTAINING PROTEIN"/>
    <property type="match status" value="1"/>
</dbReference>
<comment type="similarity">
    <text evidence="1">Belongs to the SCO1/2 family.</text>
</comment>
<feature type="disulfide bond" description="Redox-active" evidence="4">
    <location>
        <begin position="72"/>
        <end position="76"/>
    </location>
</feature>
<keyword evidence="2 3" id="KW-0186">Copper</keyword>
<feature type="domain" description="Thioredoxin" evidence="6">
    <location>
        <begin position="34"/>
        <end position="199"/>
    </location>
</feature>
<evidence type="ECO:0000256" key="2">
    <source>
        <dbReference type="ARBA" id="ARBA00023008"/>
    </source>
</evidence>
<evidence type="ECO:0000256" key="5">
    <source>
        <dbReference type="SAM" id="Phobius"/>
    </source>
</evidence>
<keyword evidence="4" id="KW-1015">Disulfide bond</keyword>
<dbReference type="PATRIC" id="fig|1439726.3.peg.615"/>
<dbReference type="InterPro" id="IPR036249">
    <property type="entry name" value="Thioredoxin-like_sf"/>
</dbReference>
<dbReference type="CDD" id="cd02968">
    <property type="entry name" value="SCO"/>
    <property type="match status" value="1"/>
</dbReference>
<keyword evidence="5" id="KW-0812">Transmembrane</keyword>
<dbReference type="InterPro" id="IPR013766">
    <property type="entry name" value="Thioredoxin_domain"/>
</dbReference>
<comment type="caution">
    <text evidence="7">The sequence shown here is derived from an EMBL/GenBank/DDBJ whole genome shotgun (WGS) entry which is preliminary data.</text>
</comment>
<dbReference type="Pfam" id="PF02630">
    <property type="entry name" value="SCO1-SenC"/>
    <property type="match status" value="1"/>
</dbReference>
<dbReference type="Gene3D" id="3.40.30.10">
    <property type="entry name" value="Glutaredoxin"/>
    <property type="match status" value="1"/>
</dbReference>
<sequence length="200" mass="21606">MTRLQIIRLLLWSAVAVLTAATIGIFVFRETQQQAQAAIGGPFSLVDSNGSPVTEDLFAGKPHLVFFGFTHCPDVCPTTLSDFTLLLEDLGEDAKDLVIAFVTVDPERDTPAVMKSYLSSFSDRIIGLTGSDAQVAGMIAAYRAYRSKIPQEGGGYTMDHTASVYLFDASGEFRGTIDLHEDEATRLAKVRRLVGAAEPG</sequence>
<reference evidence="7 8" key="1">
    <citation type="submission" date="2016-07" db="EMBL/GenBank/DDBJ databases">
        <title>Draft Genome Sequence of Methylobrevis pamukkalensis PK2.</title>
        <authorList>
            <person name="Vasilenko O.V."/>
            <person name="Doronina N.V."/>
            <person name="Shmareva M.N."/>
            <person name="Tarlachkov S.V."/>
            <person name="Mustakhimov I."/>
            <person name="Trotsenko Y.A."/>
        </authorList>
    </citation>
    <scope>NUCLEOTIDE SEQUENCE [LARGE SCALE GENOMIC DNA]</scope>
    <source>
        <strain evidence="7 8">PK2</strain>
    </source>
</reference>
<feature type="transmembrane region" description="Helical" evidence="5">
    <location>
        <begin position="9"/>
        <end position="28"/>
    </location>
</feature>
<dbReference type="SUPFAM" id="SSF52833">
    <property type="entry name" value="Thioredoxin-like"/>
    <property type="match status" value="1"/>
</dbReference>
<dbReference type="Proteomes" id="UP000094622">
    <property type="component" value="Unassembled WGS sequence"/>
</dbReference>
<feature type="binding site" evidence="3">
    <location>
        <position position="160"/>
    </location>
    <ligand>
        <name>Cu cation</name>
        <dbReference type="ChEBI" id="CHEBI:23378"/>
    </ligand>
</feature>
<evidence type="ECO:0000313" key="7">
    <source>
        <dbReference type="EMBL" id="ODN72068.1"/>
    </source>
</evidence>
<dbReference type="FunFam" id="3.40.30.10:FF:000013">
    <property type="entry name" value="Blast:Protein SCO1 homolog, mitochondrial"/>
    <property type="match status" value="1"/>
</dbReference>
<dbReference type="PANTHER" id="PTHR12151">
    <property type="entry name" value="ELECTRON TRANSPORT PROTIN SCO1/SENC FAMILY MEMBER"/>
    <property type="match status" value="1"/>
</dbReference>
<evidence type="ECO:0000313" key="8">
    <source>
        <dbReference type="Proteomes" id="UP000094622"/>
    </source>
</evidence>
<dbReference type="InterPro" id="IPR003782">
    <property type="entry name" value="SCO1/SenC"/>
</dbReference>
<accession>A0A1E3H6V9</accession>
<feature type="binding site" evidence="3">
    <location>
        <position position="76"/>
    </location>
    <ligand>
        <name>Cu cation</name>
        <dbReference type="ChEBI" id="CHEBI:23378"/>
    </ligand>
</feature>
<dbReference type="GO" id="GO:0046872">
    <property type="term" value="F:metal ion binding"/>
    <property type="evidence" value="ECO:0007669"/>
    <property type="project" value="UniProtKB-KW"/>
</dbReference>
<evidence type="ECO:0000256" key="4">
    <source>
        <dbReference type="PIRSR" id="PIRSR603782-2"/>
    </source>
</evidence>
<keyword evidence="3" id="KW-0479">Metal-binding</keyword>
<keyword evidence="5" id="KW-0472">Membrane</keyword>
<evidence type="ECO:0000259" key="6">
    <source>
        <dbReference type="PROSITE" id="PS51352"/>
    </source>
</evidence>
<keyword evidence="8" id="KW-1185">Reference proteome</keyword>
<gene>
    <name evidence="7" type="ORF">A6302_00583</name>
</gene>
<evidence type="ECO:0000256" key="3">
    <source>
        <dbReference type="PIRSR" id="PIRSR603782-1"/>
    </source>
</evidence>
<dbReference type="OrthoDB" id="9790194at2"/>
<keyword evidence="5" id="KW-1133">Transmembrane helix</keyword>
<dbReference type="AlphaFoldDB" id="A0A1E3H6V9"/>
<evidence type="ECO:0000256" key="1">
    <source>
        <dbReference type="ARBA" id="ARBA00010996"/>
    </source>
</evidence>
<dbReference type="PROSITE" id="PS51352">
    <property type="entry name" value="THIOREDOXIN_2"/>
    <property type="match status" value="1"/>
</dbReference>
<dbReference type="EMBL" id="MCRJ01000008">
    <property type="protein sequence ID" value="ODN72068.1"/>
    <property type="molecule type" value="Genomic_DNA"/>
</dbReference>
<proteinExistence type="inferred from homology"/>